<name>A0A433B8T7_9FUNG</name>
<dbReference type="EMBL" id="RBNI01016077">
    <property type="protein sequence ID" value="RUP11955.1"/>
    <property type="molecule type" value="Genomic_DNA"/>
</dbReference>
<accession>A0A433B8T7</accession>
<dbReference type="OrthoDB" id="10065837at2759"/>
<keyword evidence="2" id="KW-1185">Reference proteome</keyword>
<comment type="caution">
    <text evidence="1">The sequence shown here is derived from an EMBL/GenBank/DDBJ whole genome shotgun (WGS) entry which is preliminary data.</text>
</comment>
<proteinExistence type="predicted"/>
<protein>
    <submittedName>
        <fullName evidence="1">Uncharacterized protein</fullName>
    </submittedName>
</protein>
<organism evidence="1 2">
    <name type="scientific">Jimgerdemannia flammicorona</name>
    <dbReference type="NCBI Taxonomy" id="994334"/>
    <lineage>
        <taxon>Eukaryota</taxon>
        <taxon>Fungi</taxon>
        <taxon>Fungi incertae sedis</taxon>
        <taxon>Mucoromycota</taxon>
        <taxon>Mucoromycotina</taxon>
        <taxon>Endogonomycetes</taxon>
        <taxon>Endogonales</taxon>
        <taxon>Endogonaceae</taxon>
        <taxon>Jimgerdemannia</taxon>
    </lineage>
</organism>
<reference evidence="1 2" key="1">
    <citation type="journal article" date="2018" name="New Phytol.">
        <title>Phylogenomics of Endogonaceae and evolution of mycorrhizas within Mucoromycota.</title>
        <authorList>
            <person name="Chang Y."/>
            <person name="Desiro A."/>
            <person name="Na H."/>
            <person name="Sandor L."/>
            <person name="Lipzen A."/>
            <person name="Clum A."/>
            <person name="Barry K."/>
            <person name="Grigoriev I.V."/>
            <person name="Martin F.M."/>
            <person name="Stajich J.E."/>
            <person name="Smith M.E."/>
            <person name="Bonito G."/>
            <person name="Spatafora J.W."/>
        </authorList>
    </citation>
    <scope>NUCLEOTIDE SEQUENCE [LARGE SCALE GENOMIC DNA]</scope>
    <source>
        <strain evidence="1 2">GMNB39</strain>
    </source>
</reference>
<dbReference type="Proteomes" id="UP000268093">
    <property type="component" value="Unassembled WGS sequence"/>
</dbReference>
<evidence type="ECO:0000313" key="2">
    <source>
        <dbReference type="Proteomes" id="UP000268093"/>
    </source>
</evidence>
<sequence>MKIASVNEFTLTIYKQRADSTAIVRAGDGPVALLAGGIPDLSFDSLGLNVNVFCGKLDANGGFRFQVELIALGERTYGELRQQIGLANARVPDEDQLEQVVVLVVGHHLCGRPGSAHRRSLTKG</sequence>
<evidence type="ECO:0000313" key="1">
    <source>
        <dbReference type="EMBL" id="RUP11955.1"/>
    </source>
</evidence>
<gene>
    <name evidence="1" type="ORF">BC936DRAFT_139925</name>
</gene>